<sequence length="83" mass="9617">MNVIQLWPDTGRIILFTDVNIIWRVNVNIRTTKTLLVADKVSARKTNVLMIYCKELLESAKDKQSCFLRRKTKDHPPESVTVC</sequence>
<evidence type="ECO:0000313" key="2">
    <source>
        <dbReference type="Proteomes" id="UP001346869"/>
    </source>
</evidence>
<reference evidence="1 2" key="1">
    <citation type="journal article" date="2023" name="Genes (Basel)">
        <title>Chromosome-Level Genome Assembly and Circadian Gene Repertoire of the Patagonia Blennie Eleginops maclovinus-The Closest Ancestral Proxy of Antarctic Cryonotothenioids.</title>
        <authorList>
            <person name="Cheng C.C."/>
            <person name="Rivera-Colon A.G."/>
            <person name="Minhas B.F."/>
            <person name="Wilson L."/>
            <person name="Rayamajhi N."/>
            <person name="Vargas-Chacoff L."/>
            <person name="Catchen J.M."/>
        </authorList>
    </citation>
    <scope>NUCLEOTIDE SEQUENCE [LARGE SCALE GENOMIC DNA]</scope>
    <source>
        <strain evidence="1">JMC-PN-2008</strain>
    </source>
</reference>
<gene>
    <name evidence="1" type="ORF">PBY51_006248</name>
</gene>
<keyword evidence="2" id="KW-1185">Reference proteome</keyword>
<dbReference type="Proteomes" id="UP001346869">
    <property type="component" value="Unassembled WGS sequence"/>
</dbReference>
<dbReference type="AlphaFoldDB" id="A0AAN8A191"/>
<reference evidence="1 2" key="2">
    <citation type="journal article" date="2023" name="Mol. Biol. Evol.">
        <title>Genomics of Secondarily Temperate Adaptation in the Only Non-Antarctic Icefish.</title>
        <authorList>
            <person name="Rivera-Colon A.G."/>
            <person name="Rayamajhi N."/>
            <person name="Minhas B.F."/>
            <person name="Madrigal G."/>
            <person name="Bilyk K.T."/>
            <person name="Yoon V."/>
            <person name="Hune M."/>
            <person name="Gregory S."/>
            <person name="Cheng C.H.C."/>
            <person name="Catchen J.M."/>
        </authorList>
    </citation>
    <scope>NUCLEOTIDE SEQUENCE [LARGE SCALE GENOMIC DNA]</scope>
    <source>
        <strain evidence="1">JMC-PN-2008</strain>
    </source>
</reference>
<organism evidence="1 2">
    <name type="scientific">Eleginops maclovinus</name>
    <name type="common">Patagonian blennie</name>
    <name type="synonym">Eleginus maclovinus</name>
    <dbReference type="NCBI Taxonomy" id="56733"/>
    <lineage>
        <taxon>Eukaryota</taxon>
        <taxon>Metazoa</taxon>
        <taxon>Chordata</taxon>
        <taxon>Craniata</taxon>
        <taxon>Vertebrata</taxon>
        <taxon>Euteleostomi</taxon>
        <taxon>Actinopterygii</taxon>
        <taxon>Neopterygii</taxon>
        <taxon>Teleostei</taxon>
        <taxon>Neoteleostei</taxon>
        <taxon>Acanthomorphata</taxon>
        <taxon>Eupercaria</taxon>
        <taxon>Perciformes</taxon>
        <taxon>Notothenioidei</taxon>
        <taxon>Eleginopidae</taxon>
        <taxon>Eleginops</taxon>
    </lineage>
</organism>
<dbReference type="EMBL" id="JAUZQC010000025">
    <property type="protein sequence ID" value="KAK5848653.1"/>
    <property type="molecule type" value="Genomic_DNA"/>
</dbReference>
<comment type="caution">
    <text evidence="1">The sequence shown here is derived from an EMBL/GenBank/DDBJ whole genome shotgun (WGS) entry which is preliminary data.</text>
</comment>
<accession>A0AAN8A191</accession>
<evidence type="ECO:0000313" key="1">
    <source>
        <dbReference type="EMBL" id="KAK5848653.1"/>
    </source>
</evidence>
<proteinExistence type="predicted"/>
<name>A0AAN8A191_ELEMC</name>
<protein>
    <submittedName>
        <fullName evidence="1">Uncharacterized protein</fullName>
    </submittedName>
</protein>